<feature type="active site" evidence="6">
    <location>
        <position position="112"/>
    </location>
</feature>
<evidence type="ECO:0000256" key="3">
    <source>
        <dbReference type="ARBA" id="ARBA00013208"/>
    </source>
</evidence>
<dbReference type="InterPro" id="IPR019533">
    <property type="entry name" value="Peptidase_S26"/>
</dbReference>
<dbReference type="InterPro" id="IPR036286">
    <property type="entry name" value="LexA/Signal_pep-like_sf"/>
</dbReference>
<evidence type="ECO:0000313" key="10">
    <source>
        <dbReference type="EMBL" id="UYU68869.1"/>
    </source>
</evidence>
<dbReference type="SUPFAM" id="SSF51306">
    <property type="entry name" value="LexA/Signal peptidase"/>
    <property type="match status" value="1"/>
</dbReference>
<comment type="similarity">
    <text evidence="2 7">Belongs to the peptidase S26 family.</text>
</comment>
<dbReference type="GeneID" id="60926629"/>
<dbReference type="CDD" id="cd06530">
    <property type="entry name" value="S26_SPase_I"/>
    <property type="match status" value="1"/>
</dbReference>
<keyword evidence="7" id="KW-1133">Transmembrane helix</keyword>
<comment type="subcellular location">
    <subcellularLocation>
        <location evidence="7">Membrane</location>
        <topology evidence="7">Single-pass type II membrane protein</topology>
    </subcellularLocation>
</comment>
<evidence type="ECO:0000313" key="12">
    <source>
        <dbReference type="Proteomes" id="UP001156218"/>
    </source>
</evidence>
<proteinExistence type="inferred from homology"/>
<dbReference type="PANTHER" id="PTHR43390">
    <property type="entry name" value="SIGNAL PEPTIDASE I"/>
    <property type="match status" value="1"/>
</dbReference>
<dbReference type="OMA" id="DTIAMHE"/>
<dbReference type="NCBIfam" id="TIGR02227">
    <property type="entry name" value="sigpep_I_bact"/>
    <property type="match status" value="1"/>
</dbReference>
<evidence type="ECO:0000313" key="9">
    <source>
        <dbReference type="EMBL" id="KAB4483797.1"/>
    </source>
</evidence>
<dbReference type="EMBL" id="WCRY01000006">
    <property type="protein sequence ID" value="KAB4483797.1"/>
    <property type="molecule type" value="Genomic_DNA"/>
</dbReference>
<dbReference type="InterPro" id="IPR019758">
    <property type="entry name" value="Pept_S26A_signal_pept_1_CS"/>
</dbReference>
<sequence length="240" mass="28371">MKRALKKFGWALLGLFILFQIYFSVRVYWLVSCTIPTYSMSPTLVGGDYILVSVQIPGRRIYKKDPLRPEHYLIHRRKGAHGVKKGDVVVFNFPYAKQNEKMILCDEVFYCKRCVALPGEIYQWRTNEGTKTVYLPKINDTIRIDTTNYSDYYKCIEYETGLPVRVSEEGKVYLANTLLESYCFRHDYYFMRGDNVNDSYDSRYWGVLPDDFILGVGKCIWFSRDPKTKQIRWNRIFKTI</sequence>
<evidence type="ECO:0000256" key="2">
    <source>
        <dbReference type="ARBA" id="ARBA00009370"/>
    </source>
</evidence>
<keyword evidence="7" id="KW-0472">Membrane</keyword>
<dbReference type="PANTHER" id="PTHR43390:SF1">
    <property type="entry name" value="CHLOROPLAST PROCESSING PEPTIDASE"/>
    <property type="match status" value="1"/>
</dbReference>
<dbReference type="RefSeq" id="WP_011107388.1">
    <property type="nucleotide sequence ID" value="NZ_CAXSMB010000042.1"/>
</dbReference>
<reference evidence="9 11" key="1">
    <citation type="journal article" date="2019" name="Nat. Med.">
        <title>A library of human gut bacterial isolates paired with longitudinal multiomics data enables mechanistic microbiome research.</title>
        <authorList>
            <person name="Poyet M."/>
            <person name="Groussin M."/>
            <person name="Gibbons S.M."/>
            <person name="Avila-Pacheco J."/>
            <person name="Jiang X."/>
            <person name="Kearney S.M."/>
            <person name="Perrotta A.R."/>
            <person name="Berdy B."/>
            <person name="Zhao S."/>
            <person name="Lieberman T.D."/>
            <person name="Swanson P.K."/>
            <person name="Smith M."/>
            <person name="Roesemann S."/>
            <person name="Alexander J.E."/>
            <person name="Rich S.A."/>
            <person name="Livny J."/>
            <person name="Vlamakis H."/>
            <person name="Clish C."/>
            <person name="Bullock K."/>
            <person name="Deik A."/>
            <person name="Scott J."/>
            <person name="Pierce K.A."/>
            <person name="Xavier R.J."/>
            <person name="Alm E.J."/>
        </authorList>
    </citation>
    <scope>NUCLEOTIDE SEQUENCE [LARGE SCALE GENOMIC DNA]</scope>
    <source>
        <strain evidence="9 11">BIOML-A162</strain>
    </source>
</reference>
<name>A0A0P0EZY2_BACT4</name>
<dbReference type="Proteomes" id="UP001156218">
    <property type="component" value="Chromosome"/>
</dbReference>
<dbReference type="GO" id="GO:0004252">
    <property type="term" value="F:serine-type endopeptidase activity"/>
    <property type="evidence" value="ECO:0007669"/>
    <property type="project" value="InterPro"/>
</dbReference>
<dbReference type="InterPro" id="IPR000223">
    <property type="entry name" value="Pept_S26A_signal_pept_1"/>
</dbReference>
<feature type="active site" evidence="6">
    <location>
        <position position="39"/>
    </location>
</feature>
<dbReference type="Gene3D" id="2.10.109.10">
    <property type="entry name" value="Umud Fragment, subunit A"/>
    <property type="match status" value="1"/>
</dbReference>
<dbReference type="KEGG" id="btho:Btheta7330_02251"/>
<feature type="transmembrane region" description="Helical" evidence="7">
    <location>
        <begin position="12"/>
        <end position="31"/>
    </location>
</feature>
<dbReference type="EMBL" id="CP083680">
    <property type="protein sequence ID" value="UYU68869.1"/>
    <property type="molecule type" value="Genomic_DNA"/>
</dbReference>
<evidence type="ECO:0000256" key="6">
    <source>
        <dbReference type="PIRSR" id="PIRSR600223-1"/>
    </source>
</evidence>
<dbReference type="EC" id="3.4.21.89" evidence="3 7"/>
<evidence type="ECO:0000313" key="11">
    <source>
        <dbReference type="Proteomes" id="UP000436858"/>
    </source>
</evidence>
<comment type="catalytic activity">
    <reaction evidence="1 7">
        <text>Cleavage of hydrophobic, N-terminal signal or leader sequences from secreted and periplasmic proteins.</text>
        <dbReference type="EC" id="3.4.21.89"/>
    </reaction>
</comment>
<reference evidence="10 12" key="2">
    <citation type="submission" date="2021-06" db="EMBL/GenBank/DDBJ databases">
        <title>Interrogation of the integrated mobile genetic elements in gut-associated Bacteroides with a consensus prediction approach.</title>
        <authorList>
            <person name="Campbell D.E."/>
            <person name="Leigh J.R."/>
            <person name="Kim T."/>
            <person name="England W."/>
            <person name="Whitaker R.J."/>
            <person name="Degnan P.H."/>
        </authorList>
    </citation>
    <scope>NUCLEOTIDE SEQUENCE [LARGE SCALE GENOMIC DNA]</scope>
    <source>
        <strain evidence="10 12">WAL8669</strain>
    </source>
</reference>
<keyword evidence="7" id="KW-0645">Protease</keyword>
<evidence type="ECO:0000259" key="8">
    <source>
        <dbReference type="Pfam" id="PF10502"/>
    </source>
</evidence>
<organism evidence="9 11">
    <name type="scientific">Bacteroides thetaiotaomicron</name>
    <dbReference type="NCBI Taxonomy" id="818"/>
    <lineage>
        <taxon>Bacteria</taxon>
        <taxon>Pseudomonadati</taxon>
        <taxon>Bacteroidota</taxon>
        <taxon>Bacteroidia</taxon>
        <taxon>Bacteroidales</taxon>
        <taxon>Bacteroidaceae</taxon>
        <taxon>Bacteroides</taxon>
    </lineage>
</organism>
<evidence type="ECO:0000256" key="4">
    <source>
        <dbReference type="ARBA" id="ARBA00019232"/>
    </source>
</evidence>
<keyword evidence="5 7" id="KW-0378">Hydrolase</keyword>
<dbReference type="Pfam" id="PF10502">
    <property type="entry name" value="Peptidase_S26"/>
    <property type="match status" value="1"/>
</dbReference>
<dbReference type="Proteomes" id="UP000436858">
    <property type="component" value="Unassembled WGS sequence"/>
</dbReference>
<accession>A0A0P0EZY2</accession>
<protein>
    <recommendedName>
        <fullName evidence="4 7">Signal peptidase I</fullName>
        <ecNumber evidence="3 7">3.4.21.89</ecNumber>
    </recommendedName>
</protein>
<dbReference type="GO" id="GO:0016020">
    <property type="term" value="C:membrane"/>
    <property type="evidence" value="ECO:0007669"/>
    <property type="project" value="UniProtKB-SubCell"/>
</dbReference>
<evidence type="ECO:0000256" key="7">
    <source>
        <dbReference type="RuleBase" id="RU362042"/>
    </source>
</evidence>
<dbReference type="GO" id="GO:0006465">
    <property type="term" value="P:signal peptide processing"/>
    <property type="evidence" value="ECO:0007669"/>
    <property type="project" value="InterPro"/>
</dbReference>
<dbReference type="AlphaFoldDB" id="A0A0P0EZY2"/>
<dbReference type="GO" id="GO:0009003">
    <property type="term" value="F:signal peptidase activity"/>
    <property type="evidence" value="ECO:0007669"/>
    <property type="project" value="UniProtKB-EC"/>
</dbReference>
<dbReference type="PROSITE" id="PS00761">
    <property type="entry name" value="SPASE_I_3"/>
    <property type="match status" value="1"/>
</dbReference>
<dbReference type="DNASU" id="1072433"/>
<dbReference type="PRINTS" id="PR00727">
    <property type="entry name" value="LEADERPTASE"/>
</dbReference>
<feature type="domain" description="Peptidase S26" evidence="8">
    <location>
        <begin position="15"/>
        <end position="221"/>
    </location>
</feature>
<keyword evidence="7" id="KW-0812">Transmembrane</keyword>
<gene>
    <name evidence="9" type="primary">lepB</name>
    <name evidence="9" type="ORF">GAN91_08365</name>
    <name evidence="10" type="ORF">KQP68_11605</name>
</gene>
<evidence type="ECO:0000256" key="1">
    <source>
        <dbReference type="ARBA" id="ARBA00000677"/>
    </source>
</evidence>
<evidence type="ECO:0000256" key="5">
    <source>
        <dbReference type="ARBA" id="ARBA00022801"/>
    </source>
</evidence>